<dbReference type="Pfam" id="PF02687">
    <property type="entry name" value="FtsX"/>
    <property type="match status" value="2"/>
</dbReference>
<dbReference type="KEGG" id="sphe:GFH32_03505"/>
<feature type="transmembrane region" description="Helical" evidence="6">
    <location>
        <begin position="786"/>
        <end position="805"/>
    </location>
</feature>
<protein>
    <submittedName>
        <fullName evidence="9">FtsX-like permease family protein</fullName>
    </submittedName>
</protein>
<feature type="transmembrane region" description="Helical" evidence="6">
    <location>
        <begin position="392"/>
        <end position="412"/>
    </location>
</feature>
<feature type="domain" description="MacB-like periplasmic core" evidence="8">
    <location>
        <begin position="19"/>
        <end position="251"/>
    </location>
</feature>
<gene>
    <name evidence="9" type="ORF">GFH32_03505</name>
</gene>
<feature type="transmembrane region" description="Helical" evidence="6">
    <location>
        <begin position="20"/>
        <end position="40"/>
    </location>
</feature>
<keyword evidence="2" id="KW-1003">Cell membrane</keyword>
<dbReference type="PROSITE" id="PS51257">
    <property type="entry name" value="PROKAR_LIPOPROTEIN"/>
    <property type="match status" value="1"/>
</dbReference>
<dbReference type="InterPro" id="IPR050250">
    <property type="entry name" value="Macrolide_Exporter_MacB"/>
</dbReference>
<evidence type="ECO:0000259" key="7">
    <source>
        <dbReference type="Pfam" id="PF02687"/>
    </source>
</evidence>
<dbReference type="GO" id="GO:0005886">
    <property type="term" value="C:plasma membrane"/>
    <property type="evidence" value="ECO:0007669"/>
    <property type="project" value="UniProtKB-SubCell"/>
</dbReference>
<keyword evidence="10" id="KW-1185">Reference proteome</keyword>
<dbReference type="Proteomes" id="UP000326921">
    <property type="component" value="Chromosome"/>
</dbReference>
<dbReference type="PANTHER" id="PTHR30572">
    <property type="entry name" value="MEMBRANE COMPONENT OF TRANSPORTER-RELATED"/>
    <property type="match status" value="1"/>
</dbReference>
<dbReference type="EMBL" id="CP045652">
    <property type="protein sequence ID" value="QGA25446.1"/>
    <property type="molecule type" value="Genomic_DNA"/>
</dbReference>
<dbReference type="InterPro" id="IPR025857">
    <property type="entry name" value="MacB_PCD"/>
</dbReference>
<evidence type="ECO:0000256" key="1">
    <source>
        <dbReference type="ARBA" id="ARBA00004651"/>
    </source>
</evidence>
<dbReference type="Pfam" id="PF12704">
    <property type="entry name" value="MacB_PCD"/>
    <property type="match status" value="1"/>
</dbReference>
<accession>A0A5Q0Q7V4</accession>
<organism evidence="9 10">
    <name type="scientific">Sphingobacterium zhuxiongii</name>
    <dbReference type="NCBI Taxonomy" id="2662364"/>
    <lineage>
        <taxon>Bacteria</taxon>
        <taxon>Pseudomonadati</taxon>
        <taxon>Bacteroidota</taxon>
        <taxon>Sphingobacteriia</taxon>
        <taxon>Sphingobacteriales</taxon>
        <taxon>Sphingobacteriaceae</taxon>
        <taxon>Sphingobacterium</taxon>
    </lineage>
</organism>
<dbReference type="InterPro" id="IPR003838">
    <property type="entry name" value="ABC3_permease_C"/>
</dbReference>
<reference evidence="9 10" key="1">
    <citation type="submission" date="2019-10" db="EMBL/GenBank/DDBJ databases">
        <authorList>
            <person name="Dong K."/>
        </authorList>
    </citation>
    <scope>NUCLEOTIDE SEQUENCE [LARGE SCALE GENOMIC DNA]</scope>
    <source>
        <strain evidence="10">dk4302</strain>
    </source>
</reference>
<keyword evidence="4 6" id="KW-1133">Transmembrane helix</keyword>
<name>A0A5Q0Q7V4_9SPHI</name>
<evidence type="ECO:0000313" key="10">
    <source>
        <dbReference type="Proteomes" id="UP000326921"/>
    </source>
</evidence>
<evidence type="ECO:0000256" key="4">
    <source>
        <dbReference type="ARBA" id="ARBA00022989"/>
    </source>
</evidence>
<sequence>MWLSFKNSLRHLKRNKLFTFLNILGLTIGISSCWVIYRYVSFELSYEQGLPNKDNVYRVLSNFKRDGQDEIFGGLSRPIYFYMKNEMDGLENVVPSFRMFVSKIDIPAIPGQDLKQEEPEFTETAVISTAPSYFDLIPHTWLAGDKSTALNAPYQLVLTEKRAKHYFPKLDYLEMIGKTIVYNDSIKKVVSGIVANLTYPSEFNGQEFVLLEETAADKRLANWTNSNGNDKVYFVAKDPSSATKALNKIQAVVKSKWEDFKAETNPTYEYNRSIVTMPIKESHFATSMNERGAEKTSLNVIYGLIGVGIFLLLLACINYINLTTAQLPQRHKEIGIRKTLGGSRKSLILQMMLETTLIVGIATILSTFVVQFAFALLGDLITENIKAYANPLLFATFLSVVLGITILLAGFYPSWMISKVNAVDIFRNKGSVAVGQNRLNLRKTLIVFQFIIAQIFIVGALIVGQQLKFVVEKDMGFYKDAVVLINLPYKLFRNPNYSKKTTLANEIRKIPGVEAVTMGTAPLSLDYSSMAMDYMPKGKLEPIVPNIFLKIIDDEYLDFYDLKLIAGSPLLASDTTNGFLINETAARTYGFKSAQDAIGEIIGQKGYAHPIVGVIKDFHAKDFYSNIQPMALLHDTERLDEYAIRLDPANKKEWPQVMERLKSTWSKFFPVETLQYSFYDESILAMYKKEQNLYKLTNISTGIAIIISCLGLFGLATITAFQRSKEIGIRKVLGASITGIVSMLSRDFVKMVLLAILIASPIIWWACNKWLEDFAYRIDISWKPFILGGSLAILAALLTVSYQAIKAAKTNPVDSLRDE</sequence>
<feature type="domain" description="ABC3 transporter permease C-terminal" evidence="7">
    <location>
        <begin position="307"/>
        <end position="421"/>
    </location>
</feature>
<keyword evidence="3 6" id="KW-0812">Transmembrane</keyword>
<proteinExistence type="predicted"/>
<comment type="subcellular location">
    <subcellularLocation>
        <location evidence="1">Cell membrane</location>
        <topology evidence="1">Multi-pass membrane protein</topology>
    </subcellularLocation>
</comment>
<feature type="transmembrane region" description="Helical" evidence="6">
    <location>
        <begin position="699"/>
        <end position="721"/>
    </location>
</feature>
<keyword evidence="5 6" id="KW-0472">Membrane</keyword>
<dbReference type="GO" id="GO:0022857">
    <property type="term" value="F:transmembrane transporter activity"/>
    <property type="evidence" value="ECO:0007669"/>
    <property type="project" value="TreeGrafter"/>
</dbReference>
<evidence type="ECO:0000256" key="5">
    <source>
        <dbReference type="ARBA" id="ARBA00023136"/>
    </source>
</evidence>
<evidence type="ECO:0000256" key="6">
    <source>
        <dbReference type="SAM" id="Phobius"/>
    </source>
</evidence>
<evidence type="ECO:0000256" key="3">
    <source>
        <dbReference type="ARBA" id="ARBA00022692"/>
    </source>
</evidence>
<evidence type="ECO:0000313" key="9">
    <source>
        <dbReference type="EMBL" id="QGA25446.1"/>
    </source>
</evidence>
<evidence type="ECO:0000259" key="8">
    <source>
        <dbReference type="Pfam" id="PF12704"/>
    </source>
</evidence>
<feature type="transmembrane region" description="Helical" evidence="6">
    <location>
        <begin position="300"/>
        <end position="322"/>
    </location>
</feature>
<feature type="transmembrane region" description="Helical" evidence="6">
    <location>
        <begin position="445"/>
        <end position="464"/>
    </location>
</feature>
<evidence type="ECO:0000256" key="2">
    <source>
        <dbReference type="ARBA" id="ARBA00022475"/>
    </source>
</evidence>
<dbReference type="PANTHER" id="PTHR30572:SF18">
    <property type="entry name" value="ABC-TYPE MACROLIDE FAMILY EXPORT SYSTEM PERMEASE COMPONENT 2"/>
    <property type="match status" value="1"/>
</dbReference>
<dbReference type="AlphaFoldDB" id="A0A5Q0Q7V4"/>
<feature type="domain" description="ABC3 transporter permease C-terminal" evidence="7">
    <location>
        <begin position="700"/>
        <end position="812"/>
    </location>
</feature>
<feature type="transmembrane region" description="Helical" evidence="6">
    <location>
        <begin position="748"/>
        <end position="766"/>
    </location>
</feature>
<feature type="transmembrane region" description="Helical" evidence="6">
    <location>
        <begin position="347"/>
        <end position="372"/>
    </location>
</feature>